<dbReference type="PROSITE" id="PS50853">
    <property type="entry name" value="FN3"/>
    <property type="match status" value="1"/>
</dbReference>
<dbReference type="InterPro" id="IPR036116">
    <property type="entry name" value="FN3_sf"/>
</dbReference>
<keyword evidence="5" id="KW-1185">Reference proteome</keyword>
<dbReference type="Gene3D" id="4.10.75.10">
    <property type="entry name" value="Elafin-like"/>
    <property type="match status" value="1"/>
</dbReference>
<dbReference type="GO" id="GO:0030414">
    <property type="term" value="F:peptidase inhibitor activity"/>
    <property type="evidence" value="ECO:0007669"/>
    <property type="project" value="InterPro"/>
</dbReference>
<dbReference type="GO" id="GO:0009986">
    <property type="term" value="C:cell surface"/>
    <property type="evidence" value="ECO:0007669"/>
    <property type="project" value="TreeGrafter"/>
</dbReference>
<evidence type="ECO:0000313" key="4">
    <source>
        <dbReference type="EMBL" id="KOX77425.1"/>
    </source>
</evidence>
<dbReference type="CDD" id="cd00199">
    <property type="entry name" value="WAP"/>
    <property type="match status" value="1"/>
</dbReference>
<feature type="domain" description="Fibronectin type-III" evidence="2">
    <location>
        <begin position="159"/>
        <end position="267"/>
    </location>
</feature>
<dbReference type="Pfam" id="PF00095">
    <property type="entry name" value="WAP"/>
    <property type="match status" value="1"/>
</dbReference>
<dbReference type="SMART" id="SM00060">
    <property type="entry name" value="FN3"/>
    <property type="match status" value="1"/>
</dbReference>
<evidence type="ECO:0000256" key="1">
    <source>
        <dbReference type="SAM" id="MobiDB-lite"/>
    </source>
</evidence>
<organism evidence="4 5">
    <name type="scientific">Melipona quadrifasciata</name>
    <dbReference type="NCBI Taxonomy" id="166423"/>
    <lineage>
        <taxon>Eukaryota</taxon>
        <taxon>Metazoa</taxon>
        <taxon>Ecdysozoa</taxon>
        <taxon>Arthropoda</taxon>
        <taxon>Hexapoda</taxon>
        <taxon>Insecta</taxon>
        <taxon>Pterygota</taxon>
        <taxon>Neoptera</taxon>
        <taxon>Endopterygota</taxon>
        <taxon>Hymenoptera</taxon>
        <taxon>Apocrita</taxon>
        <taxon>Aculeata</taxon>
        <taxon>Apoidea</taxon>
        <taxon>Anthophila</taxon>
        <taxon>Apidae</taxon>
        <taxon>Melipona</taxon>
    </lineage>
</organism>
<proteinExistence type="predicted"/>
<sequence>MPYHFRRFCSLPLLTHGNPSTPLMSVAGGSSYIAVKLCIDFALPAILKQWWLWWLLLPGCLASWTKYIEEYDSIRVAICDVRCGGNYPNECMENCLASNYTKPGYCPDKASMSPFEAVCLIACVDDSRCPDLAKCCRHDCGITCMHPIGLDNITDLPVIPENIQIRQQKNNFVLLTWYNSKAQHVNKSTTGNKDIRYLVEERHLLGPRYLESRLSPWTIRHISTKSHATIRERLKTGHWYQFRVAAINANGSRGYSKSSRPFKTKEPRNPREPQNLIDDKTCYELKNLEPKCQYFLQVQAVALYGGRRLLSRKASKVFNSTDYMAYADMGRRSRRCEQYHGDLHLRRMTCHCGEVKVRLVWPMNHDVKAYNVSWREASCSDSQEKLVSRRKKTWWKLTPHLEIKHLQSECTYNVNVQNVFNNINNDENGASLEFFATGCSKQSKEQKDKKLLHNKIIQCKTKSAKRKRHYATYF</sequence>
<dbReference type="EMBL" id="KQ435732">
    <property type="protein sequence ID" value="KOX77425.1"/>
    <property type="molecule type" value="Genomic_DNA"/>
</dbReference>
<gene>
    <name evidence="4" type="ORF">WN51_09749</name>
</gene>
<feature type="compositionally biased region" description="Polar residues" evidence="1">
    <location>
        <begin position="252"/>
        <end position="261"/>
    </location>
</feature>
<dbReference type="CDD" id="cd00063">
    <property type="entry name" value="FN3"/>
    <property type="match status" value="1"/>
</dbReference>
<evidence type="ECO:0000259" key="3">
    <source>
        <dbReference type="PROSITE" id="PS51390"/>
    </source>
</evidence>
<dbReference type="InterPro" id="IPR042447">
    <property type="entry name" value="Anosmin-1"/>
</dbReference>
<evidence type="ECO:0000313" key="5">
    <source>
        <dbReference type="Proteomes" id="UP000053105"/>
    </source>
</evidence>
<dbReference type="GO" id="GO:0005576">
    <property type="term" value="C:extracellular region"/>
    <property type="evidence" value="ECO:0007669"/>
    <property type="project" value="InterPro"/>
</dbReference>
<feature type="domain" description="WAP" evidence="3">
    <location>
        <begin position="99"/>
        <end position="148"/>
    </location>
</feature>
<dbReference type="SMART" id="SM00217">
    <property type="entry name" value="WAP"/>
    <property type="match status" value="1"/>
</dbReference>
<dbReference type="OrthoDB" id="9985779at2759"/>
<dbReference type="InterPro" id="IPR003961">
    <property type="entry name" value="FN3_dom"/>
</dbReference>
<feature type="region of interest" description="Disordered" evidence="1">
    <location>
        <begin position="252"/>
        <end position="275"/>
    </location>
</feature>
<dbReference type="Proteomes" id="UP000053105">
    <property type="component" value="Unassembled WGS sequence"/>
</dbReference>
<dbReference type="PROSITE" id="PS51390">
    <property type="entry name" value="WAP"/>
    <property type="match status" value="1"/>
</dbReference>
<dbReference type="InterPro" id="IPR013783">
    <property type="entry name" value="Ig-like_fold"/>
</dbReference>
<dbReference type="InterPro" id="IPR036645">
    <property type="entry name" value="Elafin-like_sf"/>
</dbReference>
<evidence type="ECO:0000259" key="2">
    <source>
        <dbReference type="PROSITE" id="PS50853"/>
    </source>
</evidence>
<dbReference type="SUPFAM" id="SSF57256">
    <property type="entry name" value="Elafin-like"/>
    <property type="match status" value="1"/>
</dbReference>
<accession>A0A0M9A542</accession>
<dbReference type="AlphaFoldDB" id="A0A0M9A542"/>
<feature type="compositionally biased region" description="Basic and acidic residues" evidence="1">
    <location>
        <begin position="263"/>
        <end position="275"/>
    </location>
</feature>
<dbReference type="GO" id="GO:0030182">
    <property type="term" value="P:neuron differentiation"/>
    <property type="evidence" value="ECO:0007669"/>
    <property type="project" value="TreeGrafter"/>
</dbReference>
<dbReference type="SUPFAM" id="SSF49265">
    <property type="entry name" value="Fibronectin type III"/>
    <property type="match status" value="1"/>
</dbReference>
<dbReference type="PANTHER" id="PTHR14131">
    <property type="entry name" value="ANOSMIN"/>
    <property type="match status" value="1"/>
</dbReference>
<reference evidence="4 5" key="1">
    <citation type="submission" date="2015-07" db="EMBL/GenBank/DDBJ databases">
        <title>The genome of Melipona quadrifasciata.</title>
        <authorList>
            <person name="Pan H."/>
            <person name="Kapheim K."/>
        </authorList>
    </citation>
    <scope>NUCLEOTIDE SEQUENCE [LARGE SCALE GENOMIC DNA]</scope>
    <source>
        <strain evidence="4">0111107301</strain>
        <tissue evidence="4">Whole body</tissue>
    </source>
</reference>
<dbReference type="STRING" id="166423.A0A0M9A542"/>
<name>A0A0M9A542_9HYME</name>
<protein>
    <submittedName>
        <fullName evidence="4">Anosmin-1</fullName>
    </submittedName>
</protein>
<dbReference type="Gene3D" id="2.60.40.10">
    <property type="entry name" value="Immunoglobulins"/>
    <property type="match status" value="1"/>
</dbReference>
<dbReference type="PANTHER" id="PTHR14131:SF5">
    <property type="entry name" value="ANOSMIN-1"/>
    <property type="match status" value="1"/>
</dbReference>
<dbReference type="InterPro" id="IPR008197">
    <property type="entry name" value="WAP_dom"/>
</dbReference>